<dbReference type="InterPro" id="IPR011008">
    <property type="entry name" value="Dimeric_a/b-barrel"/>
</dbReference>
<dbReference type="InterPro" id="IPR019888">
    <property type="entry name" value="Tscrpt_reg_AsnC-like"/>
</dbReference>
<keyword evidence="2" id="KW-0238">DNA-binding</keyword>
<keyword evidence="6" id="KW-1185">Reference proteome</keyword>
<evidence type="ECO:0000313" key="6">
    <source>
        <dbReference type="Proteomes" id="UP000070463"/>
    </source>
</evidence>
<dbReference type="AlphaFoldDB" id="A0A133UVN9"/>
<proteinExistence type="predicted"/>
<dbReference type="InterPro" id="IPR036388">
    <property type="entry name" value="WH-like_DNA-bd_sf"/>
</dbReference>
<dbReference type="SUPFAM" id="SSF54909">
    <property type="entry name" value="Dimeric alpha+beta barrel"/>
    <property type="match status" value="1"/>
</dbReference>
<accession>A0A133UVN9</accession>
<gene>
    <name evidence="5" type="ORF">AKJ37_00585</name>
</gene>
<feature type="domain" description="HTH asnC-type" evidence="4">
    <location>
        <begin position="1"/>
        <end position="62"/>
    </location>
</feature>
<dbReference type="Pfam" id="PF01037">
    <property type="entry name" value="AsnC_trans_reg"/>
    <property type="match status" value="1"/>
</dbReference>
<evidence type="ECO:0000256" key="1">
    <source>
        <dbReference type="ARBA" id="ARBA00023015"/>
    </source>
</evidence>
<protein>
    <recommendedName>
        <fullName evidence="4">HTH asnC-type domain-containing protein</fullName>
    </recommendedName>
</protein>
<dbReference type="EMBL" id="LHXR01000004">
    <property type="protein sequence ID" value="KXA98268.1"/>
    <property type="molecule type" value="Genomic_DNA"/>
</dbReference>
<organism evidence="5 6">
    <name type="scientific">candidate division MSBL1 archaeon SCGC-AAA259I09</name>
    <dbReference type="NCBI Taxonomy" id="1698267"/>
    <lineage>
        <taxon>Archaea</taxon>
        <taxon>Methanobacteriati</taxon>
        <taxon>Methanobacteriota</taxon>
        <taxon>candidate division MSBL1</taxon>
    </lineage>
</organism>
<reference evidence="5 6" key="1">
    <citation type="journal article" date="2016" name="Sci. Rep.">
        <title>Metabolic traits of an uncultured archaeal lineage -MSBL1- from brine pools of the Red Sea.</title>
        <authorList>
            <person name="Mwirichia R."/>
            <person name="Alam I."/>
            <person name="Rashid M."/>
            <person name="Vinu M."/>
            <person name="Ba-Alawi W."/>
            <person name="Anthony Kamau A."/>
            <person name="Kamanda Ngugi D."/>
            <person name="Goker M."/>
            <person name="Klenk H.P."/>
            <person name="Bajic V."/>
            <person name="Stingl U."/>
        </authorList>
    </citation>
    <scope>NUCLEOTIDE SEQUENCE [LARGE SCALE GENOMIC DNA]</scope>
    <source>
        <strain evidence="5">SCGC-AAA259I09</strain>
    </source>
</reference>
<dbReference type="Proteomes" id="UP000070463">
    <property type="component" value="Unassembled WGS sequence"/>
</dbReference>
<dbReference type="PROSITE" id="PS50956">
    <property type="entry name" value="HTH_ASNC_2"/>
    <property type="match status" value="1"/>
</dbReference>
<dbReference type="InterPro" id="IPR050684">
    <property type="entry name" value="HTH-Siroheme_Decarb"/>
</dbReference>
<evidence type="ECO:0000313" key="5">
    <source>
        <dbReference type="EMBL" id="KXA98268.1"/>
    </source>
</evidence>
<dbReference type="SMART" id="SM00344">
    <property type="entry name" value="HTH_ASNC"/>
    <property type="match status" value="1"/>
</dbReference>
<dbReference type="InterPro" id="IPR011991">
    <property type="entry name" value="ArsR-like_HTH"/>
</dbReference>
<dbReference type="CDD" id="cd00090">
    <property type="entry name" value="HTH_ARSR"/>
    <property type="match status" value="1"/>
</dbReference>
<dbReference type="InterPro" id="IPR036390">
    <property type="entry name" value="WH_DNA-bd_sf"/>
</dbReference>
<dbReference type="InterPro" id="IPR000485">
    <property type="entry name" value="AsnC-type_HTH_dom"/>
</dbReference>
<dbReference type="Gene3D" id="3.30.70.920">
    <property type="match status" value="1"/>
</dbReference>
<name>A0A133UVN9_9EURY</name>
<dbReference type="PANTHER" id="PTHR43413">
    <property type="entry name" value="TRANSCRIPTIONAL REGULATOR, ASNC FAMILY"/>
    <property type="match status" value="1"/>
</dbReference>
<evidence type="ECO:0000259" key="4">
    <source>
        <dbReference type="PROSITE" id="PS50956"/>
    </source>
</evidence>
<dbReference type="InterPro" id="IPR019887">
    <property type="entry name" value="Tscrpt_reg_AsnC/Lrp_C"/>
</dbReference>
<comment type="caution">
    <text evidence="5">The sequence shown here is derived from an EMBL/GenBank/DDBJ whole genome shotgun (WGS) entry which is preliminary data.</text>
</comment>
<dbReference type="SUPFAM" id="SSF46785">
    <property type="entry name" value="Winged helix' DNA-binding domain"/>
    <property type="match status" value="1"/>
</dbReference>
<evidence type="ECO:0000256" key="3">
    <source>
        <dbReference type="ARBA" id="ARBA00023163"/>
    </source>
</evidence>
<dbReference type="PRINTS" id="PR00033">
    <property type="entry name" value="HTHASNC"/>
</dbReference>
<sequence length="155" mass="17933">MKDLDKKIILQLLKDAEQPIVDIAEEVGASRQTVSKKIKKFKESGTIKDMTANLNPEKFGFDVRAYVFLQEDPQEEIREDNEEKINEITQVSKFFRLFGRYSGLLEVWCKNREDLTSLVKKIHELEGISETETFIVHSVVKDKPADPFSEILKVE</sequence>
<keyword evidence="3" id="KW-0804">Transcription</keyword>
<dbReference type="GO" id="GO:0043565">
    <property type="term" value="F:sequence-specific DNA binding"/>
    <property type="evidence" value="ECO:0007669"/>
    <property type="project" value="InterPro"/>
</dbReference>
<dbReference type="Gene3D" id="1.10.10.10">
    <property type="entry name" value="Winged helix-like DNA-binding domain superfamily/Winged helix DNA-binding domain"/>
    <property type="match status" value="1"/>
</dbReference>
<dbReference type="PANTHER" id="PTHR43413:SF8">
    <property type="entry name" value="HTH-TYPE TRANSCRIPTIONAL REGULATOR PTR1"/>
    <property type="match status" value="1"/>
</dbReference>
<evidence type="ECO:0000256" key="2">
    <source>
        <dbReference type="ARBA" id="ARBA00023125"/>
    </source>
</evidence>
<dbReference type="Pfam" id="PF13412">
    <property type="entry name" value="HTH_24"/>
    <property type="match status" value="1"/>
</dbReference>
<keyword evidence="1" id="KW-0805">Transcription regulation</keyword>